<name>A0A1X7TYE0_AMPQE</name>
<organism evidence="1">
    <name type="scientific">Amphimedon queenslandica</name>
    <name type="common">Sponge</name>
    <dbReference type="NCBI Taxonomy" id="400682"/>
    <lineage>
        <taxon>Eukaryota</taxon>
        <taxon>Metazoa</taxon>
        <taxon>Porifera</taxon>
        <taxon>Demospongiae</taxon>
        <taxon>Heteroscleromorpha</taxon>
        <taxon>Haplosclerida</taxon>
        <taxon>Niphatidae</taxon>
        <taxon>Amphimedon</taxon>
    </lineage>
</organism>
<dbReference type="AlphaFoldDB" id="A0A1X7TYE0"/>
<dbReference type="InParanoid" id="A0A1X7TYE0"/>
<reference evidence="1" key="1">
    <citation type="submission" date="2017-05" db="UniProtKB">
        <authorList>
            <consortium name="EnsemblMetazoa"/>
        </authorList>
    </citation>
    <scope>IDENTIFICATION</scope>
</reference>
<dbReference type="EnsemblMetazoa" id="Aqu2.1.20266_001">
    <property type="protein sequence ID" value="Aqu2.1.20266_001"/>
    <property type="gene ID" value="Aqu2.1.20266"/>
</dbReference>
<protein>
    <submittedName>
        <fullName evidence="1">Uncharacterized protein</fullName>
    </submittedName>
</protein>
<evidence type="ECO:0000313" key="1">
    <source>
        <dbReference type="EnsemblMetazoa" id="Aqu2.1.20266_001"/>
    </source>
</evidence>
<proteinExistence type="predicted"/>
<accession>A0A1X7TYE0</accession>
<sequence length="185" mass="19804">PDWSTHQDIDVTFSQRSLSAAIDKASFSTLLSQAADVCSRALVLSFSIPHSGNWLSVVPSRQLGLHFLDQEFRSCVQYWLGFSSGNSPPCAVCSSPLDPLCDHQVGCRGNRDLIRHHDSLCDVLFSAAQSAALAPQREMPSLIPGSCAWPANVFLSHRDGGRPAALDVTVISSLQAATVADSAVI</sequence>